<keyword evidence="4" id="KW-0503">Monooxygenase</keyword>
<dbReference type="RefSeq" id="WP_121218772.1">
    <property type="nucleotide sequence ID" value="NZ_RBIG01000001.1"/>
</dbReference>
<keyword evidence="3" id="KW-0560">Oxidoreductase</keyword>
<dbReference type="Gene3D" id="3.20.20.70">
    <property type="entry name" value="Aldolase class I"/>
    <property type="match status" value="1"/>
</dbReference>
<gene>
    <name evidence="4" type="ORF">BCL74_1528</name>
</gene>
<dbReference type="PANTHER" id="PTHR32332">
    <property type="entry name" value="2-NITROPROPANE DIOXYGENASE"/>
    <property type="match status" value="1"/>
</dbReference>
<reference evidence="4 5" key="1">
    <citation type="submission" date="2018-10" db="EMBL/GenBank/DDBJ databases">
        <title>Comparative analysis of microorganisms from saline springs in Andes Mountain Range, Colombia.</title>
        <authorList>
            <person name="Rubin E."/>
        </authorList>
    </citation>
    <scope>NUCLEOTIDE SEQUENCE [LARGE SCALE GENOMIC DNA]</scope>
    <source>
        <strain evidence="4 5">USBA 36</strain>
    </source>
</reference>
<dbReference type="CDD" id="cd04730">
    <property type="entry name" value="NPD_like"/>
    <property type="match status" value="1"/>
</dbReference>
<dbReference type="Pfam" id="PF03060">
    <property type="entry name" value="NMO"/>
    <property type="match status" value="1"/>
</dbReference>
<dbReference type="EMBL" id="RBIG01000001">
    <property type="protein sequence ID" value="RKQ73737.1"/>
    <property type="molecule type" value="Genomic_DNA"/>
</dbReference>
<dbReference type="InterPro" id="IPR013785">
    <property type="entry name" value="Aldolase_TIM"/>
</dbReference>
<dbReference type="InterPro" id="IPR004136">
    <property type="entry name" value="NMO"/>
</dbReference>
<keyword evidence="1" id="KW-0285">Flavoprotein</keyword>
<dbReference type="PANTHER" id="PTHR32332:SF20">
    <property type="entry name" value="2-NITROPROPANE DIOXYGENASE-LIKE PROTEIN"/>
    <property type="match status" value="1"/>
</dbReference>
<dbReference type="GO" id="GO:0018580">
    <property type="term" value="F:nitronate monooxygenase activity"/>
    <property type="evidence" value="ECO:0007669"/>
    <property type="project" value="InterPro"/>
</dbReference>
<evidence type="ECO:0000313" key="5">
    <source>
        <dbReference type="Proteomes" id="UP000277424"/>
    </source>
</evidence>
<protein>
    <submittedName>
        <fullName evidence="4">Nitronate monooxygenase</fullName>
    </submittedName>
</protein>
<dbReference type="SUPFAM" id="SSF51412">
    <property type="entry name" value="Inosine monophosphate dehydrogenase (IMPDH)"/>
    <property type="match status" value="1"/>
</dbReference>
<comment type="caution">
    <text evidence="4">The sequence shown here is derived from an EMBL/GenBank/DDBJ whole genome shotgun (WGS) entry which is preliminary data.</text>
</comment>
<accession>A0A420WRQ2</accession>
<sequence length="337" mass="35144">MPTPSSPKLPTRLTDLFGIEKPILCGGLMWLATAEYVAGVVNAGAMGFITPRSYPDADAFRDAVRRCGQMTGGKPFGVNLYISARPAENEKMKAYVDVVVEEGVRCIETAGYSPEALLPRLRDAGCVVLHKATTVRHAAKAVSAGVDAVALIGAECGGHPGMGDLPAMLLAARALERLDVPVVVGGGIGSGRQIAAALAMGADGVLLGSRMLVADEIWAHPLYKQHLVGLDETCSTTVLRSLKNTYRCLANETAAEVARLESAGQSDYAVLGPLVGGPIQKVAYETGDWTKGVLSLGPAAAWCDKLEPAGAILNRLEADALACLRATAARLDGLQPA</sequence>
<dbReference type="OrthoDB" id="9778912at2"/>
<evidence type="ECO:0000256" key="1">
    <source>
        <dbReference type="ARBA" id="ARBA00022630"/>
    </source>
</evidence>
<keyword evidence="2" id="KW-0288">FMN</keyword>
<name>A0A420WRQ2_9PROT</name>
<dbReference type="AlphaFoldDB" id="A0A420WRQ2"/>
<dbReference type="Proteomes" id="UP000277424">
    <property type="component" value="Unassembled WGS sequence"/>
</dbReference>
<evidence type="ECO:0000313" key="4">
    <source>
        <dbReference type="EMBL" id="RKQ73737.1"/>
    </source>
</evidence>
<evidence type="ECO:0000256" key="3">
    <source>
        <dbReference type="ARBA" id="ARBA00023002"/>
    </source>
</evidence>
<organism evidence="4 5">
    <name type="scientific">Oceanibaculum indicum</name>
    <dbReference type="NCBI Taxonomy" id="526216"/>
    <lineage>
        <taxon>Bacteria</taxon>
        <taxon>Pseudomonadati</taxon>
        <taxon>Pseudomonadota</taxon>
        <taxon>Alphaproteobacteria</taxon>
        <taxon>Rhodospirillales</taxon>
        <taxon>Oceanibaculaceae</taxon>
        <taxon>Oceanibaculum</taxon>
    </lineage>
</organism>
<proteinExistence type="predicted"/>
<evidence type="ECO:0000256" key="2">
    <source>
        <dbReference type="ARBA" id="ARBA00022643"/>
    </source>
</evidence>